<protein>
    <submittedName>
        <fullName evidence="3">AAA family ATPase</fullName>
    </submittedName>
</protein>
<dbReference type="RefSeq" id="WP_207448346.1">
    <property type="nucleotide sequence ID" value="NZ_CP061095.1"/>
</dbReference>
<proteinExistence type="predicted"/>
<evidence type="ECO:0000259" key="2">
    <source>
        <dbReference type="Pfam" id="PF13514"/>
    </source>
</evidence>
<evidence type="ECO:0000313" key="3">
    <source>
        <dbReference type="EMBL" id="MBO1075860.1"/>
    </source>
</evidence>
<gene>
    <name evidence="3" type="ORF">IAI60_14680</name>
</gene>
<dbReference type="InterPro" id="IPR038734">
    <property type="entry name" value="YhaN_AAA"/>
</dbReference>
<feature type="coiled-coil region" evidence="1">
    <location>
        <begin position="928"/>
        <end position="976"/>
    </location>
</feature>
<evidence type="ECO:0000313" key="4">
    <source>
        <dbReference type="Proteomes" id="UP001518990"/>
    </source>
</evidence>
<feature type="coiled-coil region" evidence="1">
    <location>
        <begin position="329"/>
        <end position="391"/>
    </location>
</feature>
<comment type="caution">
    <text evidence="3">The sequence shown here is derived from an EMBL/GenBank/DDBJ whole genome shotgun (WGS) entry which is preliminary data.</text>
</comment>
<feature type="domain" description="YhaN AAA" evidence="2">
    <location>
        <begin position="1"/>
        <end position="207"/>
    </location>
</feature>
<name>A0ABS3KG20_9PROT</name>
<keyword evidence="4" id="KW-1185">Reference proteome</keyword>
<dbReference type="PANTHER" id="PTHR41259">
    <property type="entry name" value="DOUBLE-STRAND BREAK REPAIR RAD50 ATPASE, PUTATIVE-RELATED"/>
    <property type="match status" value="1"/>
</dbReference>
<dbReference type="EMBL" id="JACTNF010000015">
    <property type="protein sequence ID" value="MBO1075860.1"/>
    <property type="molecule type" value="Genomic_DNA"/>
</dbReference>
<feature type="coiled-coil region" evidence="1">
    <location>
        <begin position="487"/>
        <end position="521"/>
    </location>
</feature>
<organism evidence="3 4">
    <name type="scientific">Roseomonas marmotae</name>
    <dbReference type="NCBI Taxonomy" id="2768161"/>
    <lineage>
        <taxon>Bacteria</taxon>
        <taxon>Pseudomonadati</taxon>
        <taxon>Pseudomonadota</taxon>
        <taxon>Alphaproteobacteria</taxon>
        <taxon>Acetobacterales</taxon>
        <taxon>Roseomonadaceae</taxon>
        <taxon>Roseomonas</taxon>
    </lineage>
</organism>
<dbReference type="Pfam" id="PF13514">
    <property type="entry name" value="AAA_27"/>
    <property type="match status" value="1"/>
</dbReference>
<feature type="coiled-coil region" evidence="1">
    <location>
        <begin position="830"/>
        <end position="874"/>
    </location>
</feature>
<reference evidence="3 4" key="1">
    <citation type="submission" date="2020-09" db="EMBL/GenBank/DDBJ databases">
        <title>Roseomonas.</title>
        <authorList>
            <person name="Zhu W."/>
        </authorList>
    </citation>
    <scope>NUCLEOTIDE SEQUENCE [LARGE SCALE GENOMIC DNA]</scope>
    <source>
        <strain evidence="3 4">1311</strain>
    </source>
</reference>
<dbReference type="CDD" id="cd00267">
    <property type="entry name" value="ABC_ATPase"/>
    <property type="match status" value="1"/>
</dbReference>
<dbReference type="Proteomes" id="UP001518990">
    <property type="component" value="Unassembled WGS sequence"/>
</dbReference>
<accession>A0ABS3KG20</accession>
<feature type="coiled-coil region" evidence="1">
    <location>
        <begin position="727"/>
        <end position="754"/>
    </location>
</feature>
<dbReference type="InterPro" id="IPR027417">
    <property type="entry name" value="P-loop_NTPase"/>
</dbReference>
<dbReference type="Gene3D" id="3.40.50.300">
    <property type="entry name" value="P-loop containing nucleotide triphosphate hydrolases"/>
    <property type="match status" value="2"/>
</dbReference>
<keyword evidence="1" id="KW-0175">Coiled coil</keyword>
<dbReference type="SUPFAM" id="SSF52540">
    <property type="entry name" value="P-loop containing nucleoside triphosphate hydrolases"/>
    <property type="match status" value="1"/>
</dbReference>
<evidence type="ECO:0000256" key="1">
    <source>
        <dbReference type="SAM" id="Coils"/>
    </source>
</evidence>
<sequence>MRLTSLSLRHYGSFADSNLEFDPAPGRINLVLAPNGAGKSVLRSALGDLLFGIGAQTPMGFRHGYAGMRILARGTGPDGRPFTLDRSKGRTNTLLDDAGQPVGAAGLARLAGTADRALLERLFALDTERLRSGGQGLLASGGALAEALLQAAGGMRQARTLRLALEGDRDRLAPTRKRAQAPFYAALDRLATSRRLLKDSTVRPEGWQQRDRALAEAMRQREEAQQAARQAGAAIHRMERVRRIRPLLARLDAASAWMAANPDSPQLPEGLQDRLSAALRMAEQGTETLRVARQRHDALLEQARGVTPDATLLAQAEAIRALQEAAGAAAKARLALPELEETLRALEAGMAEHRLALGLAADAPLPPPALLRQARELAEEHARRAMAAEALPGRIAGLEAEWREAAEALRRMPPAEEPEELTALLAEIAAEGEPVRLATGAAREVEQARARLAAETACLPEVLRTAGVLHALSPPPPALLERLWEAREAAMDAARRAEAEHARLDAALRQARQDRAVLDRQGSLPDEAALAHARRRREEGWHLIFRRAFAGPVDAAAEQAFAGAEPLPLAYARAVAEADAIADQRLLEAERLTRAADLDGAILRQQAGLEQAAEAARAAREEAVAAEAAWTALLEPCGLAPGARRSELAALLAQRETCLKAALALEDALAAARELEARQAAQAKRLAHALGLAGDGQDLRALLDLASARQREARRGVEARAALAARHDTAARDLAQARRDLEEAEARIAAWRQEWGEVARRLGRDPEERAGQGIASLALFEELRGLSAQASDLRARVAGMRAEIEGFGAECLRLHKAVTGAAPEDVFAAARALRQRLEQEEAEASRLALLRQQAEAAEREVETAGRQAAEAGAALRGVLAEAGAGTAEEATRRLALAALWRDQAAAQASALEDLRQAGDGLPPEALRTEAAELAAETLEDLLAAARAEQQAQQDRIAEASAQAARLQAELDALHADDGVSRAAQDQQAAIAQLGRTLEEAVLAQLAASLLESAMGRLQEAGDDALLRRIGATFAALTEGAYPAVQSREDEKGVAHLVIRRRDFPEEETLVEALSEGTRDQLFLALRLVAIEDQVAEGTCLPFLGDDILQSFDDRRAAAAFRALLDFSTTAQVILLSHHRHLAGIAADALPPGALHLQSLE</sequence>
<dbReference type="PANTHER" id="PTHR41259:SF1">
    <property type="entry name" value="DOUBLE-STRAND BREAK REPAIR RAD50 ATPASE, PUTATIVE-RELATED"/>
    <property type="match status" value="1"/>
</dbReference>